<accession>Q6WS83</accession>
<evidence type="ECO:0000313" key="4">
    <source>
        <dbReference type="EMBL" id="AAQ17108.2"/>
    </source>
</evidence>
<sequence length="678" mass="72978">MSASYGWLRKQLPGVVALVLVVGAFFVVKLPEAPAAEKADVAARYGFEPMSIAMPGGFAQQTIREVNKDYENIDAWISSVGAGVAMNDLDGDGLPNDLCITDPRIDRVVVTPAPGARSDRYASFALETGPLPMNDAMAPMGCAPGDFNEDGRMDLLVYMWGRTPIVHLARADAGKLTADAYVPTELVPNAGGRAYTGPQWNSNAVAIDDFDGDGHYDIYLGNYFPHGPVLDPRKSGGVEMNRSLSNATNAGEDYFFRWTGATAGERPSVEFEQLDDVLPREISKGWVLAAGANDLDGDQRPELYIAQDHGKDALLYNISTPGKIEFQAVHGARTPGLPKSLRIGDDSFKGMGIDFADFDHDGLYDMFVSNITTTFGIQESNLHFYNTAKNQADLRTRLRDGDAPWTDRSADKGTAWSGWAWDVKVGDFDNSGDPAIAQTNGFVKGEVNRWPQLQELAASNDLVVEDPRWWPHVRAGDDIAGSQRLTFWAPDDDGGYVNVSDELGLAIPVPTRGIAVGDADGDGRLDMAVARQWEEPVFYHNTAPSPGAHLNLRLTHDTEDGDSGSGGSEPAEGALPAPGSPVVGAQVKVTTPDGRAHLARVDGGSGHSGKRSDEVHIGLGAGVTGPVRVELCWRDRSGTEHRQELRLAPGRHSLRLGAGAEVVRPDQPQDTQTPAEEE</sequence>
<keyword evidence="1" id="KW-0732">Signal</keyword>
<proteinExistence type="predicted"/>
<reference evidence="4" key="3">
    <citation type="submission" date="2007-05" db="EMBL/GenBank/DDBJ databases">
        <title>Characterization of the Gene Cluster for Maduropeptin from Actinomadura madurae ATCC 39144 Establishes a Unifying Paradigm for Enediyne Biosynthesis.</title>
        <authorList>
            <person name="Van Lanen S.G."/>
            <person name="Oh T.-J."/>
            <person name="Liu W."/>
            <person name="Wendt-Pienkowski E."/>
            <person name="Shen B."/>
        </authorList>
    </citation>
    <scope>NUCLEOTIDE SEQUENCE</scope>
    <source>
        <strain evidence="4">ATCC 39144</strain>
    </source>
</reference>
<evidence type="ECO:0000259" key="3">
    <source>
        <dbReference type="Pfam" id="PF07593"/>
    </source>
</evidence>
<dbReference type="PANTHER" id="PTHR16026">
    <property type="entry name" value="CARTILAGE ACIDIC PROTEIN 1"/>
    <property type="match status" value="1"/>
</dbReference>
<reference evidence="4" key="1">
    <citation type="journal article" date="2003" name="Proc. Natl. Acad. Sci. U.S.A.">
        <title>Rapid PCR amplification of minimal enediyne polyketide synthase cassettes leads to a predictive familial classification model.</title>
        <authorList>
            <person name="Liu W."/>
            <person name="Ahlert J."/>
            <person name="Gao Q."/>
            <person name="Wendt-Pienkowski E."/>
            <person name="Shen B."/>
            <person name="Thorson J.S."/>
        </authorList>
    </citation>
    <scope>NUCLEOTIDE SEQUENCE</scope>
    <source>
        <strain evidence="4">ATCC 39144</strain>
    </source>
</reference>
<gene>
    <name evidence="4" type="primary">mdpE4</name>
</gene>
<dbReference type="AlphaFoldDB" id="Q6WS83"/>
<protein>
    <submittedName>
        <fullName evidence="4">Uncharacterized protein mdpE4</fullName>
    </submittedName>
</protein>
<organism evidence="4">
    <name type="scientific">Actinomadura madurae</name>
    <dbReference type="NCBI Taxonomy" id="1993"/>
    <lineage>
        <taxon>Bacteria</taxon>
        <taxon>Bacillati</taxon>
        <taxon>Actinomycetota</taxon>
        <taxon>Actinomycetes</taxon>
        <taxon>Streptosporangiales</taxon>
        <taxon>Thermomonosporaceae</taxon>
        <taxon>Actinomadura</taxon>
    </lineage>
</organism>
<feature type="compositionally biased region" description="Polar residues" evidence="2">
    <location>
        <begin position="668"/>
        <end position="678"/>
    </location>
</feature>
<dbReference type="InterPro" id="IPR027039">
    <property type="entry name" value="Crtac1"/>
</dbReference>
<dbReference type="InterPro" id="IPR011519">
    <property type="entry name" value="UnbV_ASPIC"/>
</dbReference>
<evidence type="ECO:0000256" key="2">
    <source>
        <dbReference type="SAM" id="MobiDB-lite"/>
    </source>
</evidence>
<name>Q6WS83_9ACTN</name>
<dbReference type="EMBL" id="AY271660">
    <property type="protein sequence ID" value="AAQ17108.2"/>
    <property type="molecule type" value="Genomic_DNA"/>
</dbReference>
<dbReference type="InterPro" id="IPR028994">
    <property type="entry name" value="Integrin_alpha_N"/>
</dbReference>
<dbReference type="Gene3D" id="2.130.10.130">
    <property type="entry name" value="Integrin alpha, N-terminal"/>
    <property type="match status" value="1"/>
</dbReference>
<dbReference type="Pfam" id="PF13517">
    <property type="entry name" value="FG-GAP_3"/>
    <property type="match status" value="1"/>
</dbReference>
<dbReference type="Pfam" id="PF07593">
    <property type="entry name" value="UnbV_ASPIC"/>
    <property type="match status" value="1"/>
</dbReference>
<dbReference type="SUPFAM" id="SSF69318">
    <property type="entry name" value="Integrin alpha N-terminal domain"/>
    <property type="match status" value="1"/>
</dbReference>
<evidence type="ECO:0000256" key="1">
    <source>
        <dbReference type="ARBA" id="ARBA00022729"/>
    </source>
</evidence>
<dbReference type="PANTHER" id="PTHR16026:SF0">
    <property type="entry name" value="CARTILAGE ACIDIC PROTEIN 1"/>
    <property type="match status" value="1"/>
</dbReference>
<feature type="domain" description="ASPIC/UnbV" evidence="3">
    <location>
        <begin position="583"/>
        <end position="637"/>
    </location>
</feature>
<dbReference type="InterPro" id="IPR013517">
    <property type="entry name" value="FG-GAP"/>
</dbReference>
<reference evidence="4" key="2">
    <citation type="journal article" date="2007" name="J. Am. Chem. Soc.">
        <title>Characterization of the maduropeptin biosynthetic gene cluster from Actinomadura madurae ATCC 39144 supporting a unifying paradigm for enediyne biosynthesis.</title>
        <authorList>
            <person name="Van Lanen S.G."/>
            <person name="Oh T.J."/>
            <person name="Liu W."/>
            <person name="Wendt-Pienkowski E."/>
            <person name="Shen B."/>
        </authorList>
    </citation>
    <scope>NUCLEOTIDE SEQUENCE</scope>
    <source>
        <strain evidence="4">ATCC 39144</strain>
    </source>
</reference>
<feature type="region of interest" description="Disordered" evidence="2">
    <location>
        <begin position="541"/>
        <end position="617"/>
    </location>
</feature>
<feature type="region of interest" description="Disordered" evidence="2">
    <location>
        <begin position="640"/>
        <end position="678"/>
    </location>
</feature>